<evidence type="ECO:0000256" key="1">
    <source>
        <dbReference type="SAM" id="MobiDB-lite"/>
    </source>
</evidence>
<dbReference type="OrthoDB" id="2339353at2759"/>
<feature type="region of interest" description="Disordered" evidence="1">
    <location>
        <begin position="284"/>
        <end position="330"/>
    </location>
</feature>
<organism evidence="2 3">
    <name type="scientific">Paraglomus occultum</name>
    <dbReference type="NCBI Taxonomy" id="144539"/>
    <lineage>
        <taxon>Eukaryota</taxon>
        <taxon>Fungi</taxon>
        <taxon>Fungi incertae sedis</taxon>
        <taxon>Mucoromycota</taxon>
        <taxon>Glomeromycotina</taxon>
        <taxon>Glomeromycetes</taxon>
        <taxon>Paraglomerales</taxon>
        <taxon>Paraglomeraceae</taxon>
        <taxon>Paraglomus</taxon>
    </lineage>
</organism>
<dbReference type="Proteomes" id="UP000789572">
    <property type="component" value="Unassembled WGS sequence"/>
</dbReference>
<name>A0A9N9BM44_9GLOM</name>
<gene>
    <name evidence="2" type="ORF">POCULU_LOCUS6004</name>
</gene>
<evidence type="ECO:0000313" key="2">
    <source>
        <dbReference type="EMBL" id="CAG8571209.1"/>
    </source>
</evidence>
<dbReference type="EMBL" id="CAJVPJ010001019">
    <property type="protein sequence ID" value="CAG8571209.1"/>
    <property type="molecule type" value="Genomic_DNA"/>
</dbReference>
<proteinExistence type="predicted"/>
<feature type="compositionally biased region" description="Basic and acidic residues" evidence="1">
    <location>
        <begin position="284"/>
        <end position="314"/>
    </location>
</feature>
<sequence length="359" mass="40454">MGLLDIIKQLFTTTKDFVWPAGSEAEPSSVRRPKKVAKLILTLGVAGYFVWECLQLSYNDVTVNTSRERVNSISMPILEFNSAYNFSISTTIGWMPYGYQVLPDFGPYKVDNITDYYVARFNQHLEFAIPTAQPDELNGTISMIAFAITIQDQFFSATSSDALLTVNLFDADTEQISLNPGGQPRVVSDYLATLFNANYYLIAKGFNTYIGVARSIRNVLLPDVRNLIVGQPTYVDINMLSTTYGADRVGAPWGLWQKLPFIKREIRKDLDGVAESGLFEAPEHIAGEYSETNEREIPPKEDETPPPEREKEIPPGEDETPISKLSSLEARQDAMEKRQIALEVFLKDYVLEVDYIRDD</sequence>
<accession>A0A9N9BM44</accession>
<reference evidence="2" key="1">
    <citation type="submission" date="2021-06" db="EMBL/GenBank/DDBJ databases">
        <authorList>
            <person name="Kallberg Y."/>
            <person name="Tangrot J."/>
            <person name="Rosling A."/>
        </authorList>
    </citation>
    <scope>NUCLEOTIDE SEQUENCE</scope>
    <source>
        <strain evidence="2">IA702</strain>
    </source>
</reference>
<dbReference type="AlphaFoldDB" id="A0A9N9BM44"/>
<keyword evidence="3" id="KW-1185">Reference proteome</keyword>
<protein>
    <submittedName>
        <fullName evidence="2">2881_t:CDS:1</fullName>
    </submittedName>
</protein>
<comment type="caution">
    <text evidence="2">The sequence shown here is derived from an EMBL/GenBank/DDBJ whole genome shotgun (WGS) entry which is preliminary data.</text>
</comment>
<evidence type="ECO:0000313" key="3">
    <source>
        <dbReference type="Proteomes" id="UP000789572"/>
    </source>
</evidence>